<dbReference type="InterPro" id="IPR044855">
    <property type="entry name" value="CoA-Trfase_III_dom3_sf"/>
</dbReference>
<evidence type="ECO:0000313" key="3">
    <source>
        <dbReference type="Proteomes" id="UP000244754"/>
    </source>
</evidence>
<keyword evidence="1" id="KW-0808">Transferase</keyword>
<dbReference type="SUPFAM" id="SSF89796">
    <property type="entry name" value="CoA-transferase family III (CaiB/BaiF)"/>
    <property type="match status" value="1"/>
</dbReference>
<dbReference type="InterPro" id="IPR050483">
    <property type="entry name" value="CoA-transferase_III_domain"/>
</dbReference>
<dbReference type="KEGG" id="clia:C3E79_08100"/>
<dbReference type="OrthoDB" id="9797653at2"/>
<dbReference type="InterPro" id="IPR023606">
    <property type="entry name" value="CoA-Trfase_III_dom_1_sf"/>
</dbReference>
<proteinExistence type="predicted"/>
<dbReference type="Proteomes" id="UP000244754">
    <property type="component" value="Chromosome"/>
</dbReference>
<organism evidence="2 3">
    <name type="scientific">Corynebacterium liangguodongii</name>
    <dbReference type="NCBI Taxonomy" id="2079535"/>
    <lineage>
        <taxon>Bacteria</taxon>
        <taxon>Bacillati</taxon>
        <taxon>Actinomycetota</taxon>
        <taxon>Actinomycetes</taxon>
        <taxon>Mycobacteriales</taxon>
        <taxon>Corynebacteriaceae</taxon>
        <taxon>Corynebacterium</taxon>
    </lineage>
</organism>
<dbReference type="PANTHER" id="PTHR48207:SF3">
    <property type="entry name" value="SUCCINATE--HYDROXYMETHYLGLUTARATE COA-TRANSFERASE"/>
    <property type="match status" value="1"/>
</dbReference>
<dbReference type="PANTHER" id="PTHR48207">
    <property type="entry name" value="SUCCINATE--HYDROXYMETHYLGLUTARATE COA-TRANSFERASE"/>
    <property type="match status" value="1"/>
</dbReference>
<gene>
    <name evidence="2" type="ORF">C3E79_08100</name>
</gene>
<evidence type="ECO:0000313" key="2">
    <source>
        <dbReference type="EMBL" id="AWB84448.1"/>
    </source>
</evidence>
<accession>A0A2S0WFA2</accession>
<protein>
    <submittedName>
        <fullName evidence="2">Carnitine dehydratase</fullName>
    </submittedName>
</protein>
<dbReference type="GO" id="GO:0008410">
    <property type="term" value="F:CoA-transferase activity"/>
    <property type="evidence" value="ECO:0007669"/>
    <property type="project" value="TreeGrafter"/>
</dbReference>
<keyword evidence="3" id="KW-1185">Reference proteome</keyword>
<dbReference type="Gene3D" id="3.30.1540.10">
    <property type="entry name" value="formyl-coa transferase, domain 3"/>
    <property type="match status" value="1"/>
</dbReference>
<dbReference type="EMBL" id="CP026948">
    <property type="protein sequence ID" value="AWB84448.1"/>
    <property type="molecule type" value="Genomic_DNA"/>
</dbReference>
<dbReference type="RefSeq" id="WP_108404457.1">
    <property type="nucleotide sequence ID" value="NZ_CP026948.1"/>
</dbReference>
<dbReference type="AlphaFoldDB" id="A0A2S0WFA2"/>
<name>A0A2S0WFA2_9CORY</name>
<reference evidence="3" key="1">
    <citation type="submission" date="2018-01" db="EMBL/GenBank/DDBJ databases">
        <authorList>
            <person name="Li J."/>
        </authorList>
    </citation>
    <scope>NUCLEOTIDE SEQUENCE [LARGE SCALE GENOMIC DNA]</scope>
    <source>
        <strain evidence="3">2184</strain>
    </source>
</reference>
<evidence type="ECO:0000256" key="1">
    <source>
        <dbReference type="ARBA" id="ARBA00022679"/>
    </source>
</evidence>
<dbReference type="Pfam" id="PF02515">
    <property type="entry name" value="CoA_transf_3"/>
    <property type="match status" value="1"/>
</dbReference>
<dbReference type="InterPro" id="IPR003673">
    <property type="entry name" value="CoA-Trfase_fam_III"/>
</dbReference>
<sequence length="396" mass="42329">MSHPPITTDTDGTRGPLSGIVVVDLSRVLAGPYCTMFLADLGATVIKIESPKGDDTRQWKPPAVDGKSTYFLSINRNKHSIALDLSKEEDLETAYALIDRADVLVENFKPGGLKKFGLDASQTAKRWPDLIHASITGFGKKGGEKLPGYDLLAQALSGFMHVTGEAEGHPQRAGFALFDVFTGLHAAVGVLAALYERGISGTGQSVEVNLLSSALSAMANQSAAYTAGGHEPMRMGNDHPSLFPYGPFKAADGNIVVCCGNDNQFRVFMDAIGATEVAEEDRYATMERRNANRDPLRTTIEQQLAAHTVSEWFDTLGAAGVCCAPILTVGGGVDYATKLGLDPVWDSGQPGDYPTVANPITLSATPALMRKPAPELDADAHAVKQWIRETNPRKDS</sequence>
<dbReference type="Gene3D" id="3.40.50.10540">
    <property type="entry name" value="Crotonobetainyl-coa:carnitine coa-transferase, domain 1"/>
    <property type="match status" value="1"/>
</dbReference>